<gene>
    <name evidence="1" type="ORF">MRB53_002878</name>
</gene>
<evidence type="ECO:0000313" key="1">
    <source>
        <dbReference type="EMBL" id="KAJ8649855.1"/>
    </source>
</evidence>
<comment type="caution">
    <text evidence="1">The sequence shown here is derived from an EMBL/GenBank/DDBJ whole genome shotgun (WGS) entry which is preliminary data.</text>
</comment>
<protein>
    <submittedName>
        <fullName evidence="1">Uncharacterized protein</fullName>
    </submittedName>
</protein>
<keyword evidence="2" id="KW-1185">Reference proteome</keyword>
<evidence type="ECO:0000313" key="2">
    <source>
        <dbReference type="Proteomes" id="UP001234297"/>
    </source>
</evidence>
<organism evidence="1 2">
    <name type="scientific">Persea americana</name>
    <name type="common">Avocado</name>
    <dbReference type="NCBI Taxonomy" id="3435"/>
    <lineage>
        <taxon>Eukaryota</taxon>
        <taxon>Viridiplantae</taxon>
        <taxon>Streptophyta</taxon>
        <taxon>Embryophyta</taxon>
        <taxon>Tracheophyta</taxon>
        <taxon>Spermatophyta</taxon>
        <taxon>Magnoliopsida</taxon>
        <taxon>Magnoliidae</taxon>
        <taxon>Laurales</taxon>
        <taxon>Lauraceae</taxon>
        <taxon>Persea</taxon>
    </lineage>
</organism>
<name>A0ACC2MVU1_PERAE</name>
<dbReference type="EMBL" id="CM056809">
    <property type="protein sequence ID" value="KAJ8649855.1"/>
    <property type="molecule type" value="Genomic_DNA"/>
</dbReference>
<proteinExistence type="predicted"/>
<accession>A0ACC2MVU1</accession>
<dbReference type="Proteomes" id="UP001234297">
    <property type="component" value="Chromosome 1"/>
</dbReference>
<reference evidence="1 2" key="1">
    <citation type="journal article" date="2022" name="Hortic Res">
        <title>A haplotype resolved chromosomal level avocado genome allows analysis of novel avocado genes.</title>
        <authorList>
            <person name="Nath O."/>
            <person name="Fletcher S.J."/>
            <person name="Hayward A."/>
            <person name="Shaw L.M."/>
            <person name="Masouleh A.K."/>
            <person name="Furtado A."/>
            <person name="Henry R.J."/>
            <person name="Mitter N."/>
        </authorList>
    </citation>
    <scope>NUCLEOTIDE SEQUENCE [LARGE SCALE GENOMIC DNA]</scope>
    <source>
        <strain evidence="2">cv. Hass</strain>
    </source>
</reference>
<sequence length="185" mass="21637">MLSIESPVARLLKSPPIPARKPLQPKNIPSDGSLGCRPKPKPIEISIAQWIGDADKENRPISAMGSFDASLAEELEAIRRKKERLRREREKTERVLREREMVMEKEMREMERRGREQRKVEMELEKILRFKDLKASCLRIRPVQSLREKEQEMKNRESLTQEMDNQAAETEKRAEPMMKCKIAAT</sequence>